<dbReference type="Proteomes" id="UP000092460">
    <property type="component" value="Unassembled WGS sequence"/>
</dbReference>
<dbReference type="EMBL" id="JXJN01025888">
    <property type="status" value="NOT_ANNOTATED_CDS"/>
    <property type="molecule type" value="Genomic_DNA"/>
</dbReference>
<reference evidence="2" key="1">
    <citation type="submission" date="2015-01" db="EMBL/GenBank/DDBJ databases">
        <authorList>
            <person name="Aksoy S."/>
            <person name="Warren W."/>
            <person name="Wilson R.K."/>
        </authorList>
    </citation>
    <scope>NUCLEOTIDE SEQUENCE [LARGE SCALE GENOMIC DNA]</scope>
    <source>
        <strain evidence="2">IAEA</strain>
    </source>
</reference>
<proteinExistence type="predicted"/>
<dbReference type="EnsemblMetazoa" id="GPPI049501-RA">
    <property type="protein sequence ID" value="GPPI049501-PA"/>
    <property type="gene ID" value="GPPI049501"/>
</dbReference>
<keyword evidence="2" id="KW-1185">Reference proteome</keyword>
<organism evidence="1 2">
    <name type="scientific">Glossina palpalis gambiensis</name>
    <dbReference type="NCBI Taxonomy" id="67801"/>
    <lineage>
        <taxon>Eukaryota</taxon>
        <taxon>Metazoa</taxon>
        <taxon>Ecdysozoa</taxon>
        <taxon>Arthropoda</taxon>
        <taxon>Hexapoda</taxon>
        <taxon>Insecta</taxon>
        <taxon>Pterygota</taxon>
        <taxon>Neoptera</taxon>
        <taxon>Endopterygota</taxon>
        <taxon>Diptera</taxon>
        <taxon>Brachycera</taxon>
        <taxon>Muscomorpha</taxon>
        <taxon>Hippoboscoidea</taxon>
        <taxon>Glossinidae</taxon>
        <taxon>Glossina</taxon>
    </lineage>
</organism>
<name>A0A1B0C589_9MUSC</name>
<sequence>MAVSWDGNYKDTDCSNDDDLCSEDNAIWSKGKKGFVFIEDYSRAKREPEEEKNKLIYDRLAISHLITDQYNFWGLAQKVTILGAKYHYTMYVYKDDNF</sequence>
<dbReference type="AlphaFoldDB" id="A0A1B0C589"/>
<accession>A0A1B0C589</accession>
<dbReference type="VEuPathDB" id="VectorBase:GPPI049501"/>
<reference evidence="1" key="2">
    <citation type="submission" date="2020-05" db="UniProtKB">
        <authorList>
            <consortium name="EnsemblMetazoa"/>
        </authorList>
    </citation>
    <scope>IDENTIFICATION</scope>
    <source>
        <strain evidence="1">IAEA</strain>
    </source>
</reference>
<protein>
    <submittedName>
        <fullName evidence="1">Uncharacterized protein</fullName>
    </submittedName>
</protein>
<evidence type="ECO:0000313" key="1">
    <source>
        <dbReference type="EnsemblMetazoa" id="GPPI049501-PA"/>
    </source>
</evidence>
<dbReference type="EMBL" id="JXJN01025887">
    <property type="status" value="NOT_ANNOTATED_CDS"/>
    <property type="molecule type" value="Genomic_DNA"/>
</dbReference>
<evidence type="ECO:0000313" key="2">
    <source>
        <dbReference type="Proteomes" id="UP000092460"/>
    </source>
</evidence>